<protein>
    <recommendedName>
        <fullName evidence="5">Collagen-like protein</fullName>
    </recommendedName>
</protein>
<evidence type="ECO:0000256" key="1">
    <source>
        <dbReference type="SAM" id="MobiDB-lite"/>
    </source>
</evidence>
<dbReference type="EMBL" id="RRUE01000001">
    <property type="protein sequence ID" value="RRN44840.1"/>
    <property type="molecule type" value="Genomic_DNA"/>
</dbReference>
<feature type="compositionally biased region" description="Low complexity" evidence="1">
    <location>
        <begin position="57"/>
        <end position="130"/>
    </location>
</feature>
<dbReference type="AlphaFoldDB" id="A0A426FQ73"/>
<reference evidence="3 4" key="1">
    <citation type="submission" date="2018-11" db="EMBL/GenBank/DDBJ databases">
        <title>Genome sequencing of Lautropia sp. KCOM 2505 (= ChDC F240).</title>
        <authorList>
            <person name="Kook J.-K."/>
            <person name="Park S.-N."/>
            <person name="Lim Y.K."/>
        </authorList>
    </citation>
    <scope>NUCLEOTIDE SEQUENCE [LARGE SCALE GENOMIC DNA]</scope>
    <source>
        <strain evidence="3 4">KCOM 2505</strain>
    </source>
</reference>
<feature type="chain" id="PRO_5019050339" description="Collagen-like protein" evidence="2">
    <location>
        <begin position="25"/>
        <end position="499"/>
    </location>
</feature>
<dbReference type="Proteomes" id="UP000270261">
    <property type="component" value="Unassembled WGS sequence"/>
</dbReference>
<keyword evidence="2" id="KW-0732">Signal</keyword>
<dbReference type="RefSeq" id="WP_125094272.1">
    <property type="nucleotide sequence ID" value="NZ_RRUE01000001.1"/>
</dbReference>
<feature type="signal peptide" evidence="2">
    <location>
        <begin position="1"/>
        <end position="24"/>
    </location>
</feature>
<proteinExistence type="predicted"/>
<feature type="region of interest" description="Disordered" evidence="1">
    <location>
        <begin position="28"/>
        <end position="201"/>
    </location>
</feature>
<accession>A0A426FQ73</accession>
<feature type="region of interest" description="Disordered" evidence="1">
    <location>
        <begin position="400"/>
        <end position="425"/>
    </location>
</feature>
<name>A0A426FQ73_9BURK</name>
<feature type="compositionally biased region" description="Gly residues" evidence="1">
    <location>
        <begin position="131"/>
        <end position="198"/>
    </location>
</feature>
<dbReference type="PROSITE" id="PS51257">
    <property type="entry name" value="PROKAR_LIPOPROTEIN"/>
    <property type="match status" value="1"/>
</dbReference>
<organism evidence="3 4">
    <name type="scientific">Lautropia dentalis</name>
    <dbReference type="NCBI Taxonomy" id="2490857"/>
    <lineage>
        <taxon>Bacteria</taxon>
        <taxon>Pseudomonadati</taxon>
        <taxon>Pseudomonadota</taxon>
        <taxon>Betaproteobacteria</taxon>
        <taxon>Burkholderiales</taxon>
        <taxon>Burkholderiaceae</taxon>
        <taxon>Lautropia</taxon>
    </lineage>
</organism>
<evidence type="ECO:0000313" key="3">
    <source>
        <dbReference type="EMBL" id="RRN44840.1"/>
    </source>
</evidence>
<evidence type="ECO:0000313" key="4">
    <source>
        <dbReference type="Proteomes" id="UP000270261"/>
    </source>
</evidence>
<gene>
    <name evidence="3" type="ORF">EHV23_00670</name>
</gene>
<sequence length="499" mass="49870">MRTSIQFRLPVTAAALALLLAACGGGGGGAQRGVLSSPQPPSSSGGGLIPGGGQSGQAGQNGQNGNTSQNGQSGQNGNASQSGQTGQSGNASQGGQTGQNGNASQSGQTGQSGNASQGGQTGQNGNTGQNGASGSGGTGDSGAGGTGSGGNTGGQTGGSGTGNAGTGNTGSQSGGGTGNTGNQSGGGSAGNQNGGASGTGTITPIVSRLPLISARGVRGDVLLAMIDQRACASLSRATSYNGSLLANTHTPNVVAGVELDPFNYTHTTSAPDPSSPLIDAKCTENYYRYRAAEEGRSYTIYAYSYPRYYHPLSIGATQRVHYLEVRTSLTVSGTGFTLGQTISVRDGADDGISNFWGNGTHVEKLELSAAAARTIAFNSVVPYGVLIEWKGTSSSAAVSATSGSGAANATGTANAASGTSRTNSTSPRLEQLMLLRGQNGSQAKLCWNASGLQYARRLHCTAWKAPAGWQRGQKLGFDGHYLIDDRSAHAGESGFFYWR</sequence>
<comment type="caution">
    <text evidence="3">The sequence shown here is derived from an EMBL/GenBank/DDBJ whole genome shotgun (WGS) entry which is preliminary data.</text>
</comment>
<feature type="compositionally biased region" description="Gly residues" evidence="1">
    <location>
        <begin position="44"/>
        <end position="56"/>
    </location>
</feature>
<keyword evidence="4" id="KW-1185">Reference proteome</keyword>
<evidence type="ECO:0000256" key="2">
    <source>
        <dbReference type="SAM" id="SignalP"/>
    </source>
</evidence>
<evidence type="ECO:0008006" key="5">
    <source>
        <dbReference type="Google" id="ProtNLM"/>
    </source>
</evidence>